<proteinExistence type="predicted"/>
<comment type="caution">
    <text evidence="1">The sequence shown here is derived from an EMBL/GenBank/DDBJ whole genome shotgun (WGS) entry which is preliminary data.</text>
</comment>
<name>A0A0G1CGL8_9BACT</name>
<organism evidence="1 2">
    <name type="scientific">Candidatus Gottesmanbacteria bacterium GW2011_GWA1_43_11</name>
    <dbReference type="NCBI Taxonomy" id="1618436"/>
    <lineage>
        <taxon>Bacteria</taxon>
        <taxon>Candidatus Gottesmaniibacteriota</taxon>
    </lineage>
</organism>
<dbReference type="EMBL" id="LCFB01000012">
    <property type="protein sequence ID" value="KKS84970.1"/>
    <property type="molecule type" value="Genomic_DNA"/>
</dbReference>
<accession>A0A0G1CGL8</accession>
<evidence type="ECO:0000313" key="1">
    <source>
        <dbReference type="EMBL" id="KKS84970.1"/>
    </source>
</evidence>
<dbReference type="Proteomes" id="UP000034543">
    <property type="component" value="Unassembled WGS sequence"/>
</dbReference>
<dbReference type="SUPFAM" id="SSF47598">
    <property type="entry name" value="Ribbon-helix-helix"/>
    <property type="match status" value="1"/>
</dbReference>
<dbReference type="AlphaFoldDB" id="A0A0G1CGL8"/>
<dbReference type="STRING" id="1618436.UV59_C0012G0063"/>
<evidence type="ECO:0000313" key="2">
    <source>
        <dbReference type="Proteomes" id="UP000034543"/>
    </source>
</evidence>
<protein>
    <submittedName>
        <fullName evidence="1">Uncharacterized protein</fullName>
    </submittedName>
</protein>
<sequence>MKWITTNIRFPEDMYMELKMEAAKKRTSVADVVREKVKRRKTSKRTRDVEKFMKELEKIAKENDKQNPGISFSEKLIEMRYEQ</sequence>
<dbReference type="InterPro" id="IPR010985">
    <property type="entry name" value="Ribbon_hlx_hlx"/>
</dbReference>
<dbReference type="GO" id="GO:0006355">
    <property type="term" value="P:regulation of DNA-templated transcription"/>
    <property type="evidence" value="ECO:0007669"/>
    <property type="project" value="InterPro"/>
</dbReference>
<reference evidence="1 2" key="1">
    <citation type="journal article" date="2015" name="Nature">
        <title>rRNA introns, odd ribosomes, and small enigmatic genomes across a large radiation of phyla.</title>
        <authorList>
            <person name="Brown C.T."/>
            <person name="Hug L.A."/>
            <person name="Thomas B.C."/>
            <person name="Sharon I."/>
            <person name="Castelle C.J."/>
            <person name="Singh A."/>
            <person name="Wilkins M.J."/>
            <person name="Williams K.H."/>
            <person name="Banfield J.F."/>
        </authorList>
    </citation>
    <scope>NUCLEOTIDE SEQUENCE [LARGE SCALE GENOMIC DNA]</scope>
</reference>
<gene>
    <name evidence="1" type="ORF">UV59_C0012G0063</name>
</gene>